<evidence type="ECO:0000313" key="2">
    <source>
        <dbReference type="Proteomes" id="UP000219338"/>
    </source>
</evidence>
<sequence length="403" mass="45680">MDTLPQELVDTIVDILADDRRSLCALCSVSRSLRSQARVHFLRSARLWTERSVLAFHDSCTLSPEILNLVQNLSVTLGVLRGGSDLRVPNAAAAKLRTSLEEQLLSHPLPNIQALRLELGCAYDDYISDIPTPLLSCPLTSLTLKARFVYSSHLPDLLRHYPALRYLDVSNTSICYMIQEEEVDQGVVLSIEDLSISSYILPLCLDKQLFAIHALRSIKLASFQLTGLHECQWLLENPDGALQRLHIHQPLHQDYRPIPKLEMLHVPYLTLEARRNDKFAVMSVKWFIDCLESGQDPVNTSRINILLTPSGKLDGSFFERSVDEHIWTSLDSTMTAPRFAATTLCIWVGYASFWYPRKPDADLLEITQRFICNALPGLRSANRLEVHCKVLRYSFDEVMHLIG</sequence>
<evidence type="ECO:0000313" key="1">
    <source>
        <dbReference type="EMBL" id="SJL11007.1"/>
    </source>
</evidence>
<dbReference type="AlphaFoldDB" id="A0A284RQG7"/>
<dbReference type="SUPFAM" id="SSF52047">
    <property type="entry name" value="RNI-like"/>
    <property type="match status" value="1"/>
</dbReference>
<organism evidence="1 2">
    <name type="scientific">Armillaria ostoyae</name>
    <name type="common">Armillaria root rot fungus</name>
    <dbReference type="NCBI Taxonomy" id="47428"/>
    <lineage>
        <taxon>Eukaryota</taxon>
        <taxon>Fungi</taxon>
        <taxon>Dikarya</taxon>
        <taxon>Basidiomycota</taxon>
        <taxon>Agaricomycotina</taxon>
        <taxon>Agaricomycetes</taxon>
        <taxon>Agaricomycetidae</taxon>
        <taxon>Agaricales</taxon>
        <taxon>Marasmiineae</taxon>
        <taxon>Physalacriaceae</taxon>
        <taxon>Armillaria</taxon>
    </lineage>
</organism>
<dbReference type="Proteomes" id="UP000219338">
    <property type="component" value="Unassembled WGS sequence"/>
</dbReference>
<gene>
    <name evidence="1" type="ORF">ARMOST_14406</name>
</gene>
<dbReference type="OMA" id="ANRLEVH"/>
<reference evidence="2" key="1">
    <citation type="journal article" date="2017" name="Nat. Ecol. Evol.">
        <title>Genome expansion and lineage-specific genetic innovations in the forest pathogenic fungi Armillaria.</title>
        <authorList>
            <person name="Sipos G."/>
            <person name="Prasanna A.N."/>
            <person name="Walter M.C."/>
            <person name="O'Connor E."/>
            <person name="Balint B."/>
            <person name="Krizsan K."/>
            <person name="Kiss B."/>
            <person name="Hess J."/>
            <person name="Varga T."/>
            <person name="Slot J."/>
            <person name="Riley R."/>
            <person name="Boka B."/>
            <person name="Rigling D."/>
            <person name="Barry K."/>
            <person name="Lee J."/>
            <person name="Mihaltcheva S."/>
            <person name="LaButti K."/>
            <person name="Lipzen A."/>
            <person name="Waldron R."/>
            <person name="Moloney N.M."/>
            <person name="Sperisen C."/>
            <person name="Kredics L."/>
            <person name="Vagvoelgyi C."/>
            <person name="Patrignani A."/>
            <person name="Fitzpatrick D."/>
            <person name="Nagy I."/>
            <person name="Doyle S."/>
            <person name="Anderson J.B."/>
            <person name="Grigoriev I.V."/>
            <person name="Gueldener U."/>
            <person name="Muensterkoetter M."/>
            <person name="Nagy L.G."/>
        </authorList>
    </citation>
    <scope>NUCLEOTIDE SEQUENCE [LARGE SCALE GENOMIC DNA]</scope>
    <source>
        <strain evidence="2">C18/9</strain>
    </source>
</reference>
<dbReference type="OrthoDB" id="2844714at2759"/>
<accession>A0A284RQG7</accession>
<dbReference type="Gene3D" id="3.80.10.10">
    <property type="entry name" value="Ribonuclease Inhibitor"/>
    <property type="match status" value="1"/>
</dbReference>
<protein>
    <recommendedName>
        <fullName evidence="3">F-box domain-containing protein</fullName>
    </recommendedName>
</protein>
<evidence type="ECO:0008006" key="3">
    <source>
        <dbReference type="Google" id="ProtNLM"/>
    </source>
</evidence>
<dbReference type="EMBL" id="FUEG01000013">
    <property type="protein sequence ID" value="SJL11007.1"/>
    <property type="molecule type" value="Genomic_DNA"/>
</dbReference>
<proteinExistence type="predicted"/>
<dbReference type="InterPro" id="IPR032675">
    <property type="entry name" value="LRR_dom_sf"/>
</dbReference>
<name>A0A284RQG7_ARMOS</name>
<keyword evidence="2" id="KW-1185">Reference proteome</keyword>